<feature type="region of interest" description="Disordered" evidence="1">
    <location>
        <begin position="505"/>
        <end position="542"/>
    </location>
</feature>
<dbReference type="EMBL" id="GG738861">
    <property type="protein sequence ID" value="EFC45926.1"/>
    <property type="molecule type" value="Genomic_DNA"/>
</dbReference>
<evidence type="ECO:0000256" key="1">
    <source>
        <dbReference type="SAM" id="MobiDB-lite"/>
    </source>
</evidence>
<dbReference type="GeneID" id="8851611"/>
<dbReference type="KEGG" id="ngr:NAEGRDRAFT_57710"/>
<feature type="region of interest" description="Disordered" evidence="1">
    <location>
        <begin position="85"/>
        <end position="104"/>
    </location>
</feature>
<name>D2VBL1_NAEGR</name>
<feature type="compositionally biased region" description="Polar residues" evidence="1">
    <location>
        <begin position="527"/>
        <end position="542"/>
    </location>
</feature>
<feature type="compositionally biased region" description="Low complexity" evidence="1">
    <location>
        <begin position="1"/>
        <end position="13"/>
    </location>
</feature>
<feature type="compositionally biased region" description="Low complexity" evidence="1">
    <location>
        <begin position="513"/>
        <end position="526"/>
    </location>
</feature>
<sequence length="556" mass="61511">MSKYSSSSSSTVSDAGEDTDRSSSYVVRSYPSSVNSTPRRKSPTTGDEDSSELLSSLMSRLTPPSVQKHHNISVTTTSTAALGNMKSLNSSMMSNSSSVSTKWEEMNNLAKEIESNVKKTTSSASKRSSYAAYDDLSDSSLIHPSNKKLSSKISENISMDDSIDSTASALKRYLEKYNEKSKPKPTQHNLDDSLSDLYGKLTEFSNTYKPRDIDTSLSSVTPLRSNRMGPVDDMISTASNMSTNTDELFTKLDNYGEKYMENEIFSGKSAKNSKKKKADISISSVDSDKENYEPRRIKPSRKSTTPKRPQSVKVSSMKEEKKETSIKSKVATTRSKTPTSKYTKPEPSKKTELKKPLTSSTSKSRANQAVENISKKISSREPVKSTYAKHFQKPQPKRECNTSVSSDDEEKRDCKSCQTSMLRDVQTTPNMTTLASINSIPMSPGLSSSSNEIAFKIVGSTDNIEKVEVYLKNSTRQSFSVNSSTQNPLLSDTLLNETNIIESFCSPNPPQFNPSSSTSSRYSNNSPDHVSQSNSMTESQETLQPLKSFYSKYFVK</sequence>
<feature type="compositionally biased region" description="Low complexity" evidence="1">
    <location>
        <begin position="52"/>
        <end position="61"/>
    </location>
</feature>
<dbReference type="Proteomes" id="UP000006671">
    <property type="component" value="Unassembled WGS sequence"/>
</dbReference>
<evidence type="ECO:0000313" key="3">
    <source>
        <dbReference type="Proteomes" id="UP000006671"/>
    </source>
</evidence>
<dbReference type="InParanoid" id="D2VBL1"/>
<dbReference type="RefSeq" id="XP_002678670.1">
    <property type="nucleotide sequence ID" value="XM_002678624.1"/>
</dbReference>
<feature type="compositionally biased region" description="Basic and acidic residues" evidence="1">
    <location>
        <begin position="316"/>
        <end position="326"/>
    </location>
</feature>
<feature type="compositionally biased region" description="Basic and acidic residues" evidence="1">
    <location>
        <begin position="286"/>
        <end position="296"/>
    </location>
</feature>
<feature type="compositionally biased region" description="Polar residues" evidence="1">
    <location>
        <begin position="331"/>
        <end position="342"/>
    </location>
</feature>
<feature type="region of interest" description="Disordered" evidence="1">
    <location>
        <begin position="1"/>
        <end position="78"/>
    </location>
</feature>
<feature type="region of interest" description="Disordered" evidence="1">
    <location>
        <begin position="269"/>
        <end position="409"/>
    </location>
</feature>
<dbReference type="OrthoDB" id="10497146at2759"/>
<feature type="compositionally biased region" description="Basic and acidic residues" evidence="1">
    <location>
        <begin position="343"/>
        <end position="355"/>
    </location>
</feature>
<dbReference type="OMA" id="KSCQTSM"/>
<reference evidence="2 3" key="1">
    <citation type="journal article" date="2010" name="Cell">
        <title>The genome of Naegleria gruberi illuminates early eukaryotic versatility.</title>
        <authorList>
            <person name="Fritz-Laylin L.K."/>
            <person name="Prochnik S.E."/>
            <person name="Ginger M.L."/>
            <person name="Dacks J.B."/>
            <person name="Carpenter M.L."/>
            <person name="Field M.C."/>
            <person name="Kuo A."/>
            <person name="Paredez A."/>
            <person name="Chapman J."/>
            <person name="Pham J."/>
            <person name="Shu S."/>
            <person name="Neupane R."/>
            <person name="Cipriano M."/>
            <person name="Mancuso J."/>
            <person name="Tu H."/>
            <person name="Salamov A."/>
            <person name="Lindquist E."/>
            <person name="Shapiro H."/>
            <person name="Lucas S."/>
            <person name="Grigoriev I.V."/>
            <person name="Cande W.Z."/>
            <person name="Fulton C."/>
            <person name="Rokhsar D.S."/>
            <person name="Dawson S.C."/>
        </authorList>
    </citation>
    <scope>NUCLEOTIDE SEQUENCE [LARGE SCALE GENOMIC DNA]</scope>
    <source>
        <strain evidence="2 3">NEG-M</strain>
    </source>
</reference>
<dbReference type="AlphaFoldDB" id="D2VBL1"/>
<dbReference type="VEuPathDB" id="AmoebaDB:NAEGRDRAFT_57710"/>
<feature type="compositionally biased region" description="Low complexity" evidence="1">
    <location>
        <begin position="22"/>
        <end position="36"/>
    </location>
</feature>
<proteinExistence type="predicted"/>
<gene>
    <name evidence="2" type="ORF">NAEGRDRAFT_57710</name>
</gene>
<accession>D2VBL1</accession>
<organism evidence="3">
    <name type="scientific">Naegleria gruberi</name>
    <name type="common">Amoeba</name>
    <dbReference type="NCBI Taxonomy" id="5762"/>
    <lineage>
        <taxon>Eukaryota</taxon>
        <taxon>Discoba</taxon>
        <taxon>Heterolobosea</taxon>
        <taxon>Tetramitia</taxon>
        <taxon>Eutetramitia</taxon>
        <taxon>Vahlkampfiidae</taxon>
        <taxon>Naegleria</taxon>
    </lineage>
</organism>
<feature type="compositionally biased region" description="Low complexity" evidence="1">
    <location>
        <begin position="85"/>
        <end position="100"/>
    </location>
</feature>
<evidence type="ECO:0000313" key="2">
    <source>
        <dbReference type="EMBL" id="EFC45926.1"/>
    </source>
</evidence>
<keyword evidence="3" id="KW-1185">Reference proteome</keyword>
<protein>
    <submittedName>
        <fullName evidence="2">Predicted protein</fullName>
    </submittedName>
</protein>